<dbReference type="GO" id="GO:0046872">
    <property type="term" value="F:metal ion binding"/>
    <property type="evidence" value="ECO:0007669"/>
    <property type="project" value="UniProtKB-KW"/>
</dbReference>
<dbReference type="GO" id="GO:0003723">
    <property type="term" value="F:RNA binding"/>
    <property type="evidence" value="ECO:0007669"/>
    <property type="project" value="TreeGrafter"/>
</dbReference>
<proteinExistence type="inferred from homology"/>
<dbReference type="CDD" id="cd09641">
    <property type="entry name" value="Cas3''_I"/>
    <property type="match status" value="1"/>
</dbReference>
<evidence type="ECO:0000256" key="4">
    <source>
        <dbReference type="ARBA" id="ARBA00022723"/>
    </source>
</evidence>
<dbReference type="EMBL" id="JYFN01000096">
    <property type="protein sequence ID" value="KJE19570.1"/>
    <property type="molecule type" value="Genomic_DNA"/>
</dbReference>
<dbReference type="GO" id="GO:0005524">
    <property type="term" value="F:ATP binding"/>
    <property type="evidence" value="ECO:0007669"/>
    <property type="project" value="UniProtKB-KW"/>
</dbReference>
<evidence type="ECO:0000256" key="8">
    <source>
        <dbReference type="ARBA" id="ARBA00022840"/>
    </source>
</evidence>
<reference evidence="11 12" key="2">
    <citation type="journal article" date="2016" name="Genome Announc.">
        <title>Permanent Draft Genome Sequences for Two Variants of Frankia sp. Strain CpI1, the First Frankia Strain Isolated from Root Nodules of Comptonia peregrina.</title>
        <authorList>
            <person name="Oshone R."/>
            <person name="Hurst S.G.IV."/>
            <person name="Abebe-Akele F."/>
            <person name="Simpson S."/>
            <person name="Morris K."/>
            <person name="Thomas W.K."/>
            <person name="Tisa L.S."/>
        </authorList>
    </citation>
    <scope>NUCLEOTIDE SEQUENCE [LARGE SCALE GENOMIC DNA]</scope>
    <source>
        <strain evidence="12">CpI1-S</strain>
    </source>
</reference>
<dbReference type="InterPro" id="IPR027417">
    <property type="entry name" value="P-loop_NTPase"/>
</dbReference>
<keyword evidence="12" id="KW-1185">Reference proteome</keyword>
<dbReference type="InterPro" id="IPR050547">
    <property type="entry name" value="DEAD_box_RNA_helicases"/>
</dbReference>
<dbReference type="PROSITE" id="PS51643">
    <property type="entry name" value="HD_CAS3"/>
    <property type="match status" value="1"/>
</dbReference>
<keyword evidence="8" id="KW-0067">ATP-binding</keyword>
<dbReference type="InterPro" id="IPR038257">
    <property type="entry name" value="CRISPR-assoc_Cas3_HD_sf"/>
</dbReference>
<evidence type="ECO:0000256" key="3">
    <source>
        <dbReference type="ARBA" id="ARBA00022722"/>
    </source>
</evidence>
<dbReference type="SUPFAM" id="SSF52540">
    <property type="entry name" value="P-loop containing nucleoside triphosphate hydrolases"/>
    <property type="match status" value="1"/>
</dbReference>
<dbReference type="PANTHER" id="PTHR47963:SF9">
    <property type="entry name" value="CRISPR-ASSOCIATED ENDONUCLEASE_HELICASE CAS3"/>
    <property type="match status" value="1"/>
</dbReference>
<keyword evidence="6" id="KW-0378">Hydrolase</keyword>
<reference evidence="12" key="1">
    <citation type="submission" date="2015-02" db="EMBL/GenBank/DDBJ databases">
        <title>Draft Genome of Frankia sp. CpI1-S.</title>
        <authorList>
            <person name="Oshone R.T."/>
            <person name="Ngom M."/>
            <person name="Ghodhbane-Gtari F."/>
            <person name="Gtari M."/>
            <person name="Morris K."/>
            <person name="Thomas K."/>
            <person name="Sen A."/>
            <person name="Tisa L.S."/>
        </authorList>
    </citation>
    <scope>NUCLEOTIDE SEQUENCE [LARGE SCALE GENOMIC DNA]</scope>
    <source>
        <strain evidence="12">CpI1-S</strain>
    </source>
</reference>
<evidence type="ECO:0000259" key="10">
    <source>
        <dbReference type="PROSITE" id="PS51643"/>
    </source>
</evidence>
<organism evidence="11 12">
    <name type="scientific">Frankia torreyi</name>
    <dbReference type="NCBI Taxonomy" id="1856"/>
    <lineage>
        <taxon>Bacteria</taxon>
        <taxon>Bacillati</taxon>
        <taxon>Actinomycetota</taxon>
        <taxon>Actinomycetes</taxon>
        <taxon>Frankiales</taxon>
        <taxon>Frankiaceae</taxon>
        <taxon>Frankia</taxon>
    </lineage>
</organism>
<comment type="caution">
    <text evidence="11">The sequence shown here is derived from an EMBL/GenBank/DDBJ whole genome shotgun (WGS) entry which is preliminary data.</text>
</comment>
<dbReference type="AlphaFoldDB" id="A0A0D8B629"/>
<dbReference type="Gene3D" id="1.10.3210.30">
    <property type="match status" value="1"/>
</dbReference>
<protein>
    <submittedName>
        <fullName evidence="11">CRISPR-associated helicase, Cas3 family</fullName>
    </submittedName>
</protein>
<dbReference type="Pfam" id="PF18019">
    <property type="entry name" value="Cas3_HD"/>
    <property type="match status" value="1"/>
</dbReference>
<comment type="similarity">
    <text evidence="1">In the N-terminal section; belongs to the CRISPR-associated nuclease Cas3-HD family.</text>
</comment>
<dbReference type="NCBIfam" id="TIGR01587">
    <property type="entry name" value="cas3_core"/>
    <property type="match status" value="1"/>
</dbReference>
<evidence type="ECO:0000256" key="2">
    <source>
        <dbReference type="ARBA" id="ARBA00009046"/>
    </source>
</evidence>
<dbReference type="PANTHER" id="PTHR47963">
    <property type="entry name" value="DEAD-BOX ATP-DEPENDENT RNA HELICASE 47, MITOCHONDRIAL"/>
    <property type="match status" value="1"/>
</dbReference>
<keyword evidence="9" id="KW-0051">Antiviral defense</keyword>
<keyword evidence="4" id="KW-0479">Metal-binding</keyword>
<accession>A0A0D8B629</accession>
<gene>
    <name evidence="11" type="ORF">FF36_06137</name>
</gene>
<dbReference type="Gene3D" id="3.40.50.300">
    <property type="entry name" value="P-loop containing nucleotide triphosphate hydrolases"/>
    <property type="match status" value="2"/>
</dbReference>
<evidence type="ECO:0000256" key="7">
    <source>
        <dbReference type="ARBA" id="ARBA00022806"/>
    </source>
</evidence>
<dbReference type="GO" id="GO:0004518">
    <property type="term" value="F:nuclease activity"/>
    <property type="evidence" value="ECO:0007669"/>
    <property type="project" value="UniProtKB-KW"/>
</dbReference>
<dbReference type="GO" id="GO:0016787">
    <property type="term" value="F:hydrolase activity"/>
    <property type="evidence" value="ECO:0007669"/>
    <property type="project" value="UniProtKB-KW"/>
</dbReference>
<dbReference type="SMART" id="SM00487">
    <property type="entry name" value="DEXDc"/>
    <property type="match status" value="1"/>
</dbReference>
<keyword evidence="5" id="KW-0547">Nucleotide-binding</keyword>
<comment type="similarity">
    <text evidence="2">In the central section; belongs to the CRISPR-associated helicase Cas3 family.</text>
</comment>
<dbReference type="GO" id="GO:0051607">
    <property type="term" value="P:defense response to virus"/>
    <property type="evidence" value="ECO:0007669"/>
    <property type="project" value="UniProtKB-KW"/>
</dbReference>
<dbReference type="InterPro" id="IPR006483">
    <property type="entry name" value="CRISPR-assoc_Cas3_HD"/>
</dbReference>
<dbReference type="RefSeq" id="WP_242422987.1">
    <property type="nucleotide sequence ID" value="NZ_JYFN01000096.1"/>
</dbReference>
<dbReference type="PATRIC" id="fig|1502723.3.peg.7097"/>
<feature type="domain" description="HD Cas3-type" evidence="10">
    <location>
        <begin position="14"/>
        <end position="208"/>
    </location>
</feature>
<dbReference type="CDD" id="cd17930">
    <property type="entry name" value="DEXHc_cas3"/>
    <property type="match status" value="1"/>
</dbReference>
<evidence type="ECO:0000256" key="5">
    <source>
        <dbReference type="ARBA" id="ARBA00022741"/>
    </source>
</evidence>
<dbReference type="NCBIfam" id="TIGR01596">
    <property type="entry name" value="cas3_HD"/>
    <property type="match status" value="1"/>
</dbReference>
<dbReference type="InterPro" id="IPR041372">
    <property type="entry name" value="Cas3_C"/>
</dbReference>
<keyword evidence="7" id="KW-0347">Helicase</keyword>
<dbReference type="Pfam" id="PF18395">
    <property type="entry name" value="Cas3_C"/>
    <property type="match status" value="1"/>
</dbReference>
<keyword evidence="3" id="KW-0540">Nuclease</keyword>
<name>A0A0D8B629_9ACTN</name>
<dbReference type="Proteomes" id="UP000032545">
    <property type="component" value="Unassembled WGS sequence"/>
</dbReference>
<dbReference type="InterPro" id="IPR006474">
    <property type="entry name" value="Helicase_Cas3_CRISPR-ass_core"/>
</dbReference>
<sequence length="940" mass="101406">MDDALAVVWGKSKAPESMHLLLGHLLDTAAVAELVWDNFLSPVVRRFLDDCSQGRGRSLFALLCGLHDVGKATPAFQMKEAALADQVRAAGLDWGTLTVDQGRRWHHARAGAVIVKRRLREAGWRPSACSWTWPLIAGHHGLVPGADRLKPSTPNAHGRGVWAQAQAAFVDRVAAELGIDLASLAEVRTPRRGNQLAVSGLIIMADWIASDGNHFQGQADLAEVSLACSRERARLAWDRLGLRGGWRVERLAPSVGGEPDLIKHRFGRSARAVQSSAVRLAEEMPAPGLMIIEAPMGEGKTEAAFGAAEVLARRFGADGVFVGMPTQATSDPMFGRVRTWSLSIDPEVPLGLLHGRARFNKEWAALRSQVTFTGIDDELDEYGLPDEFGVGGATTTGPRHTIDGVAAAEWFLGPKRGLLAPVTVGTIDQLLHAATRTKHVMLRHAGLAGRVVILDEVHAYDVYMAQFLFEALRWLADTGVPVILLSATLPPAQRAELVRAYLQGALQKRDIDVSALPAPRGYPRVITAWAHDGVPGFGKATDAAWMTLPPVQVEVLEENADFSVDAVADRVIREVGGGGCALVVCNTVARAQNVYAAIRPEFGQDVVLLHARLVAGERAARTETVVDLLGPPGRGTARLGRLVVVATQVAEQSFDVDVDLLVSDLAPIDLLLQRAGRLFRHRRPDRGREPKVIVCGLRVDAEGLPRWPGGSRAVYGDHLLLRSAALVLEAAAGAGWSIPAQVPELVTAGYGDEPLGPDAWTQSATRYRQEWADREADRTVRAADFLLSGPDKLGVKTLEGLHERATAVLTTEERVAAVVRDGDESVEVVLVRGDPAGGYRSLAGRSLGRHGEAAISDDTLLEQVFADTVRLPANKALTAVAIKELAPLPGWQGDPWLRRARALVLDDDLSTTLGGHRLSYSHETGLSHERLGHPWTHGHR</sequence>
<evidence type="ECO:0000256" key="1">
    <source>
        <dbReference type="ARBA" id="ARBA00006847"/>
    </source>
</evidence>
<dbReference type="InterPro" id="IPR054712">
    <property type="entry name" value="Cas3-like_dom"/>
</dbReference>
<dbReference type="InterPro" id="IPR014001">
    <property type="entry name" value="Helicase_ATP-bd"/>
</dbReference>
<evidence type="ECO:0000256" key="9">
    <source>
        <dbReference type="ARBA" id="ARBA00023118"/>
    </source>
</evidence>
<evidence type="ECO:0000313" key="11">
    <source>
        <dbReference type="EMBL" id="KJE19570.1"/>
    </source>
</evidence>
<evidence type="ECO:0000256" key="6">
    <source>
        <dbReference type="ARBA" id="ARBA00022801"/>
    </source>
</evidence>
<evidence type="ECO:0000313" key="12">
    <source>
        <dbReference type="Proteomes" id="UP000032545"/>
    </source>
</evidence>
<dbReference type="GO" id="GO:0003724">
    <property type="term" value="F:RNA helicase activity"/>
    <property type="evidence" value="ECO:0007669"/>
    <property type="project" value="TreeGrafter"/>
</dbReference>
<dbReference type="Pfam" id="PF22590">
    <property type="entry name" value="Cas3-like_C_2"/>
    <property type="match status" value="1"/>
</dbReference>